<feature type="domain" description="Death" evidence="2">
    <location>
        <begin position="475"/>
        <end position="551"/>
    </location>
</feature>
<feature type="region of interest" description="Disordered" evidence="1">
    <location>
        <begin position="1"/>
        <end position="51"/>
    </location>
</feature>
<dbReference type="GeneID" id="110980449"/>
<proteinExistence type="predicted"/>
<feature type="compositionally biased region" description="Polar residues" evidence="1">
    <location>
        <begin position="149"/>
        <end position="159"/>
    </location>
</feature>
<keyword evidence="3" id="KW-1185">Reference proteome</keyword>
<dbReference type="Pfam" id="PF00531">
    <property type="entry name" value="Death"/>
    <property type="match status" value="1"/>
</dbReference>
<dbReference type="OMA" id="EKRFCVI"/>
<dbReference type="OrthoDB" id="6162130at2759"/>
<dbReference type="InterPro" id="IPR000488">
    <property type="entry name" value="Death_dom"/>
</dbReference>
<protein>
    <submittedName>
        <fullName evidence="4">Uncharacterized protein LOC110980449</fullName>
    </submittedName>
</protein>
<evidence type="ECO:0000259" key="2">
    <source>
        <dbReference type="PROSITE" id="PS50017"/>
    </source>
</evidence>
<feature type="compositionally biased region" description="Basic and acidic residues" evidence="1">
    <location>
        <begin position="12"/>
        <end position="29"/>
    </location>
</feature>
<feature type="compositionally biased region" description="Polar residues" evidence="1">
    <location>
        <begin position="65"/>
        <end position="74"/>
    </location>
</feature>
<name>A0A8B7YJM6_ACAPL</name>
<gene>
    <name evidence="4" type="primary">LOC110980449</name>
</gene>
<feature type="region of interest" description="Disordered" evidence="1">
    <location>
        <begin position="219"/>
        <end position="259"/>
    </location>
</feature>
<dbReference type="Proteomes" id="UP000694845">
    <property type="component" value="Unplaced"/>
</dbReference>
<dbReference type="InterPro" id="IPR035897">
    <property type="entry name" value="Toll_tir_struct_dom_sf"/>
</dbReference>
<dbReference type="InterPro" id="IPR000157">
    <property type="entry name" value="TIR_dom"/>
</dbReference>
<feature type="compositionally biased region" description="Basic and acidic residues" evidence="1">
    <location>
        <begin position="75"/>
        <end position="86"/>
    </location>
</feature>
<organism evidence="3 4">
    <name type="scientific">Acanthaster planci</name>
    <name type="common">Crown-of-thorns starfish</name>
    <dbReference type="NCBI Taxonomy" id="133434"/>
    <lineage>
        <taxon>Eukaryota</taxon>
        <taxon>Metazoa</taxon>
        <taxon>Echinodermata</taxon>
        <taxon>Eleutherozoa</taxon>
        <taxon>Asterozoa</taxon>
        <taxon>Asteroidea</taxon>
        <taxon>Valvatacea</taxon>
        <taxon>Valvatida</taxon>
        <taxon>Acanthasteridae</taxon>
        <taxon>Acanthaster</taxon>
    </lineage>
</organism>
<sequence length="551" mass="60743">MADATARMQLKGRGERFPPDGMEREDTSRTDTGCFSTSSSDLETDSRPTSDTCALAKGMGEKLKITSTPEVSSESTKEGEEMKKEVGTLTCSKQELESTDAAKASISPINEDHEGQQDMASTAPTVGQDVRLHVGSDDPTDTSDHIACTGTSETAASHQAQVYQEPGLGDDNLAKADIADGQAEQTHLMTGTHPPVSNDVREVTTAAQPDFYPVTCPNSASAYQSPSPQTAREMATTPHTPTQETILPKAEEPPPVSEDADTWEKEHFDVLLLHSEHDVSYVNQFQTYAQRNSWKTTSPEDFPANMSKFAAFNTAFKRSTFTVLFLTKSFLSDFWCENHYQTALVQSIENPEKRFCVIPVICDKNAKVPMELGILTAVNMGAANCEKILKRTISVEKRMQREKAASRTVTPLIPTATNIRAALATEVDAAACSLDELYRRMQPTLNPGQFASSVFPKDGLFRQLCVCLDRQLLHGKDWRLLAENLGFKKSIIEDLQQRCKSSGTSPMVHVLECFCQQQLAQGKASKDILDILHKHLQAMPREDAIEILRKM</sequence>
<feature type="compositionally biased region" description="Polar residues" evidence="1">
    <location>
        <begin position="30"/>
        <end position="51"/>
    </location>
</feature>
<dbReference type="Gene3D" id="1.10.533.10">
    <property type="entry name" value="Death Domain, Fas"/>
    <property type="match status" value="1"/>
</dbReference>
<dbReference type="Pfam" id="PF13676">
    <property type="entry name" value="TIR_2"/>
    <property type="match status" value="1"/>
</dbReference>
<dbReference type="RefSeq" id="XP_022092827.1">
    <property type="nucleotide sequence ID" value="XM_022237135.1"/>
</dbReference>
<dbReference type="Gene3D" id="3.40.50.10140">
    <property type="entry name" value="Toll/interleukin-1 receptor homology (TIR) domain"/>
    <property type="match status" value="1"/>
</dbReference>
<reference evidence="4" key="1">
    <citation type="submission" date="2025-08" db="UniProtKB">
        <authorList>
            <consortium name="RefSeq"/>
        </authorList>
    </citation>
    <scope>IDENTIFICATION</scope>
</reference>
<accession>A0A8B7YJM6</accession>
<dbReference type="SUPFAM" id="SSF52200">
    <property type="entry name" value="Toll/Interleukin receptor TIR domain"/>
    <property type="match status" value="1"/>
</dbReference>
<dbReference type="AlphaFoldDB" id="A0A8B7YJM6"/>
<evidence type="ECO:0000256" key="1">
    <source>
        <dbReference type="SAM" id="MobiDB-lite"/>
    </source>
</evidence>
<dbReference type="PROSITE" id="PS50017">
    <property type="entry name" value="DEATH_DOMAIN"/>
    <property type="match status" value="1"/>
</dbReference>
<dbReference type="GO" id="GO:0007165">
    <property type="term" value="P:signal transduction"/>
    <property type="evidence" value="ECO:0007669"/>
    <property type="project" value="InterPro"/>
</dbReference>
<dbReference type="KEGG" id="aplc:110980449"/>
<feature type="region of interest" description="Disordered" evidence="1">
    <location>
        <begin position="64"/>
        <end position="159"/>
    </location>
</feature>
<evidence type="ECO:0000313" key="4">
    <source>
        <dbReference type="RefSeq" id="XP_022092827.1"/>
    </source>
</evidence>
<dbReference type="SUPFAM" id="SSF47986">
    <property type="entry name" value="DEATH domain"/>
    <property type="match status" value="1"/>
</dbReference>
<evidence type="ECO:0000313" key="3">
    <source>
        <dbReference type="Proteomes" id="UP000694845"/>
    </source>
</evidence>
<feature type="compositionally biased region" description="Polar residues" evidence="1">
    <location>
        <begin position="219"/>
        <end position="230"/>
    </location>
</feature>
<dbReference type="InterPro" id="IPR011029">
    <property type="entry name" value="DEATH-like_dom_sf"/>
</dbReference>